<accession>A0A832EI05</accession>
<dbReference type="InterPro" id="IPR019926">
    <property type="entry name" value="Ribosomal_uL3_CS"/>
</dbReference>
<dbReference type="SUPFAM" id="SSF50447">
    <property type="entry name" value="Translation proteins"/>
    <property type="match status" value="1"/>
</dbReference>
<evidence type="ECO:0000256" key="2">
    <source>
        <dbReference type="ARBA" id="ARBA00022730"/>
    </source>
</evidence>
<dbReference type="GO" id="GO:0019843">
    <property type="term" value="F:rRNA binding"/>
    <property type="evidence" value="ECO:0007669"/>
    <property type="project" value="UniProtKB-UniRule"/>
</dbReference>
<dbReference type="InterPro" id="IPR019927">
    <property type="entry name" value="Ribosomal_uL3_bac/org-type"/>
</dbReference>
<evidence type="ECO:0000256" key="5">
    <source>
        <dbReference type="ARBA" id="ARBA00023274"/>
    </source>
</evidence>
<dbReference type="Gene3D" id="3.30.160.810">
    <property type="match status" value="1"/>
</dbReference>
<proteinExistence type="inferred from homology"/>
<keyword evidence="3 7" id="KW-0694">RNA-binding</keyword>
<keyword evidence="4 7" id="KW-0689">Ribosomal protein</keyword>
<gene>
    <name evidence="7" type="primary">rplC</name>
    <name evidence="10" type="ORF">ENS06_01560</name>
</gene>
<dbReference type="Pfam" id="PF00297">
    <property type="entry name" value="Ribosomal_L3"/>
    <property type="match status" value="1"/>
</dbReference>
<dbReference type="NCBIfam" id="TIGR03625">
    <property type="entry name" value="L3_bact"/>
    <property type="match status" value="1"/>
</dbReference>
<dbReference type="PROSITE" id="PS00474">
    <property type="entry name" value="RIBOSOMAL_L3"/>
    <property type="match status" value="1"/>
</dbReference>
<evidence type="ECO:0000256" key="7">
    <source>
        <dbReference type="HAMAP-Rule" id="MF_01325"/>
    </source>
</evidence>
<dbReference type="GO" id="GO:0006412">
    <property type="term" value="P:translation"/>
    <property type="evidence" value="ECO:0007669"/>
    <property type="project" value="UniProtKB-UniRule"/>
</dbReference>
<evidence type="ECO:0000256" key="1">
    <source>
        <dbReference type="ARBA" id="ARBA00006540"/>
    </source>
</evidence>
<dbReference type="InterPro" id="IPR009000">
    <property type="entry name" value="Transl_B-barrel_sf"/>
</dbReference>
<dbReference type="PANTHER" id="PTHR11229:SF16">
    <property type="entry name" value="LARGE RIBOSOMAL SUBUNIT PROTEIN UL3C"/>
    <property type="match status" value="1"/>
</dbReference>
<comment type="function">
    <text evidence="7 9">One of the primary rRNA binding proteins, it binds directly near the 3'-end of the 23S rRNA, where it nucleates assembly of the 50S subunit.</text>
</comment>
<dbReference type="GO" id="GO:0003735">
    <property type="term" value="F:structural constituent of ribosome"/>
    <property type="evidence" value="ECO:0007669"/>
    <property type="project" value="UniProtKB-UniRule"/>
</dbReference>
<evidence type="ECO:0000256" key="9">
    <source>
        <dbReference type="RuleBase" id="RU003906"/>
    </source>
</evidence>
<dbReference type="PANTHER" id="PTHR11229">
    <property type="entry name" value="50S RIBOSOMAL PROTEIN L3"/>
    <property type="match status" value="1"/>
</dbReference>
<evidence type="ECO:0000256" key="4">
    <source>
        <dbReference type="ARBA" id="ARBA00022980"/>
    </source>
</evidence>
<evidence type="ECO:0000256" key="6">
    <source>
        <dbReference type="ARBA" id="ARBA00035243"/>
    </source>
</evidence>
<comment type="caution">
    <text evidence="10">The sequence shown here is derived from an EMBL/GenBank/DDBJ whole genome shotgun (WGS) entry which is preliminary data.</text>
</comment>
<evidence type="ECO:0000256" key="8">
    <source>
        <dbReference type="RuleBase" id="RU003905"/>
    </source>
</evidence>
<comment type="similarity">
    <text evidence="1 7 8">Belongs to the universal ribosomal protein uL3 family.</text>
</comment>
<dbReference type="GO" id="GO:0022625">
    <property type="term" value="C:cytosolic large ribosomal subunit"/>
    <property type="evidence" value="ECO:0007669"/>
    <property type="project" value="TreeGrafter"/>
</dbReference>
<protein>
    <recommendedName>
        <fullName evidence="6 7">Large ribosomal subunit protein uL3</fullName>
    </recommendedName>
</protein>
<organism evidence="10">
    <name type="scientific">Desulfacinum infernum</name>
    <dbReference type="NCBI Taxonomy" id="35837"/>
    <lineage>
        <taxon>Bacteria</taxon>
        <taxon>Pseudomonadati</taxon>
        <taxon>Thermodesulfobacteriota</taxon>
        <taxon>Syntrophobacteria</taxon>
        <taxon>Syntrophobacterales</taxon>
        <taxon>Syntrophobacteraceae</taxon>
        <taxon>Desulfacinum</taxon>
    </lineage>
</organism>
<comment type="subunit">
    <text evidence="7 9">Part of the 50S ribosomal subunit. Forms a cluster with proteins L14 and L19.</text>
</comment>
<dbReference type="AlphaFoldDB" id="A0A832EI05"/>
<dbReference type="Gene3D" id="2.40.30.10">
    <property type="entry name" value="Translation factors"/>
    <property type="match status" value="1"/>
</dbReference>
<reference evidence="10" key="1">
    <citation type="journal article" date="2020" name="mSystems">
        <title>Genome- and Community-Level Interaction Insights into Carbon Utilization and Element Cycling Functions of Hydrothermarchaeota in Hydrothermal Sediment.</title>
        <authorList>
            <person name="Zhou Z."/>
            <person name="Liu Y."/>
            <person name="Xu W."/>
            <person name="Pan J."/>
            <person name="Luo Z.H."/>
            <person name="Li M."/>
        </authorList>
    </citation>
    <scope>NUCLEOTIDE SEQUENCE [LARGE SCALE GENOMIC DNA]</scope>
    <source>
        <strain evidence="10">SpSt-456</strain>
    </source>
</reference>
<evidence type="ECO:0000256" key="3">
    <source>
        <dbReference type="ARBA" id="ARBA00022884"/>
    </source>
</evidence>
<keyword evidence="2 7" id="KW-0699">rRNA-binding</keyword>
<dbReference type="FunFam" id="2.40.30.10:FF:000004">
    <property type="entry name" value="50S ribosomal protein L3"/>
    <property type="match status" value="1"/>
</dbReference>
<evidence type="ECO:0000313" key="10">
    <source>
        <dbReference type="EMBL" id="HFK95994.1"/>
    </source>
</evidence>
<dbReference type="InterPro" id="IPR000597">
    <property type="entry name" value="Ribosomal_uL3"/>
</dbReference>
<sequence length="210" mass="22675">MVKALLGRKLGMTQVFAEDGSVVPVTVVQAGPCVVTQVKVPARDGYSAVQIGFGEQKEKKVTRPLKGHLDKVGKGYFRILREVRVENPDEFEPGQVLDTGVFLIGDRVDVTGISKGKGFAGTVKRWGFSRGPVTHGCKNIREPGSTGCATFPGRVIKGKKMAGQKGNKRATVLNLKIVDVRPEENLLLIKGAVPGGINGFLLIRKTNRVR</sequence>
<dbReference type="FunFam" id="3.30.160.810:FF:000001">
    <property type="entry name" value="50S ribosomal protein L3"/>
    <property type="match status" value="1"/>
</dbReference>
<keyword evidence="5 7" id="KW-0687">Ribonucleoprotein</keyword>
<name>A0A832EI05_9BACT</name>
<dbReference type="HAMAP" id="MF_01325_B">
    <property type="entry name" value="Ribosomal_uL3_B"/>
    <property type="match status" value="1"/>
</dbReference>
<dbReference type="EMBL" id="DSTK01000009">
    <property type="protein sequence ID" value="HFK95994.1"/>
    <property type="molecule type" value="Genomic_DNA"/>
</dbReference>